<comment type="subcellular location">
    <subcellularLocation>
        <location evidence="6">Apical cell membrane</location>
    </subcellularLocation>
    <subcellularLocation>
        <location evidence="9">Cell membrane</location>
        <topology evidence="9">Multi-pass membrane protein</topology>
    </subcellularLocation>
    <subcellularLocation>
        <location evidence="8">Golgi apparatus</location>
    </subcellularLocation>
    <subcellularLocation>
        <location evidence="7">Membrane raft</location>
    </subcellularLocation>
</comment>
<comment type="catalytic activity">
    <reaction evidence="1">
        <text>(9Z,12Z)-octadecadienoate(out) = (9Z,12Z)-octadecadienoate(in)</text>
        <dbReference type="Rhea" id="RHEA:45264"/>
        <dbReference type="ChEBI" id="CHEBI:30245"/>
    </reaction>
    <physiologicalReaction direction="left-to-right" evidence="1">
        <dbReference type="Rhea" id="RHEA:45265"/>
    </physiologicalReaction>
</comment>
<dbReference type="GO" id="GO:0016324">
    <property type="term" value="C:apical plasma membrane"/>
    <property type="evidence" value="ECO:0007669"/>
    <property type="project" value="UniProtKB-SubCell"/>
</dbReference>
<dbReference type="InterPro" id="IPR002159">
    <property type="entry name" value="CD36_fam"/>
</dbReference>
<evidence type="ECO:0000313" key="34">
    <source>
        <dbReference type="EMBL" id="KAG5267918.1"/>
    </source>
</evidence>
<reference evidence="34 35" key="1">
    <citation type="submission" date="2020-10" db="EMBL/GenBank/DDBJ databases">
        <title>Chromosome-scale genome assembly of the Allis shad, Alosa alosa.</title>
        <authorList>
            <person name="Margot Z."/>
            <person name="Christophe K."/>
            <person name="Cabau C."/>
            <person name="Louis A."/>
            <person name="Berthelot C."/>
            <person name="Parey E."/>
            <person name="Roest Crollius H."/>
            <person name="Montfort J."/>
            <person name="Robinson-Rechavi M."/>
            <person name="Bucao C."/>
            <person name="Bouchez O."/>
            <person name="Gislard M."/>
            <person name="Lluch J."/>
            <person name="Milhes M."/>
            <person name="Lampietro C."/>
            <person name="Lopez Roques C."/>
            <person name="Donnadieu C."/>
            <person name="Braasch I."/>
            <person name="Desvignes T."/>
            <person name="Postlethwait J."/>
            <person name="Bobe J."/>
            <person name="Guiguen Y."/>
        </authorList>
    </citation>
    <scope>NUCLEOTIDE SEQUENCE [LARGE SCALE GENOMIC DNA]</scope>
    <source>
        <strain evidence="34">M-15738</strain>
        <tissue evidence="34">Blood</tissue>
    </source>
</reference>
<evidence type="ECO:0000256" key="8">
    <source>
        <dbReference type="ARBA" id="ARBA00004555"/>
    </source>
</evidence>
<comment type="catalytic activity">
    <reaction evidence="5">
        <text>butanoate(out) = butanoate(in)</text>
        <dbReference type="Rhea" id="RHEA:45248"/>
        <dbReference type="ChEBI" id="CHEBI:17968"/>
    </reaction>
    <physiologicalReaction direction="left-to-right" evidence="5">
        <dbReference type="Rhea" id="RHEA:45249"/>
    </physiologicalReaction>
</comment>
<feature type="transmembrane region" description="Helical" evidence="33">
    <location>
        <begin position="437"/>
        <end position="457"/>
    </location>
</feature>
<dbReference type="GO" id="GO:0030169">
    <property type="term" value="F:low-density lipoprotein particle binding"/>
    <property type="evidence" value="ECO:0007669"/>
    <property type="project" value="TreeGrafter"/>
</dbReference>
<keyword evidence="25" id="KW-0325">Glycoprotein</keyword>
<evidence type="ECO:0000256" key="25">
    <source>
        <dbReference type="ARBA" id="ARBA00023180"/>
    </source>
</evidence>
<evidence type="ECO:0000256" key="26">
    <source>
        <dbReference type="ARBA" id="ARBA00023288"/>
    </source>
</evidence>
<dbReference type="GO" id="GO:0019915">
    <property type="term" value="P:lipid storage"/>
    <property type="evidence" value="ECO:0007669"/>
    <property type="project" value="TreeGrafter"/>
</dbReference>
<proteinExistence type="inferred from homology"/>
<name>A0AAV6FYJ2_9TELE</name>
<keyword evidence="18 33" id="KW-1133">Transmembrane helix</keyword>
<evidence type="ECO:0000256" key="20">
    <source>
        <dbReference type="ARBA" id="ARBA00023055"/>
    </source>
</evidence>
<dbReference type="InterPro" id="IPR005428">
    <property type="entry name" value="CD36/SCARB1/SNMP1"/>
</dbReference>
<keyword evidence="35" id="KW-1185">Reference proteome</keyword>
<evidence type="ECO:0000256" key="13">
    <source>
        <dbReference type="ARBA" id="ARBA00022475"/>
    </source>
</evidence>
<feature type="disulfide bond" evidence="32">
    <location>
        <begin position="235"/>
        <end position="303"/>
    </location>
</feature>
<feature type="transmembrane region" description="Helical" evidence="33">
    <location>
        <begin position="7"/>
        <end position="29"/>
    </location>
</feature>
<evidence type="ECO:0000313" key="35">
    <source>
        <dbReference type="Proteomes" id="UP000823561"/>
    </source>
</evidence>
<evidence type="ECO:0000256" key="12">
    <source>
        <dbReference type="ARBA" id="ARBA00022448"/>
    </source>
</evidence>
<dbReference type="PANTHER" id="PTHR11923">
    <property type="entry name" value="SCAVENGER RECEPTOR CLASS B TYPE-1 SR-B1"/>
    <property type="match status" value="1"/>
</dbReference>
<feature type="disulfide bond" evidence="32">
    <location>
        <begin position="264"/>
        <end position="325"/>
    </location>
</feature>
<organism evidence="34 35">
    <name type="scientific">Alosa alosa</name>
    <name type="common">allis shad</name>
    <dbReference type="NCBI Taxonomy" id="278164"/>
    <lineage>
        <taxon>Eukaryota</taxon>
        <taxon>Metazoa</taxon>
        <taxon>Chordata</taxon>
        <taxon>Craniata</taxon>
        <taxon>Vertebrata</taxon>
        <taxon>Euteleostomi</taxon>
        <taxon>Actinopterygii</taxon>
        <taxon>Neopterygii</taxon>
        <taxon>Teleostei</taxon>
        <taxon>Clupei</taxon>
        <taxon>Clupeiformes</taxon>
        <taxon>Clupeoidei</taxon>
        <taxon>Clupeidae</taxon>
        <taxon>Alosa</taxon>
    </lineage>
</organism>
<dbReference type="PANTHER" id="PTHR11923:SF12">
    <property type="entry name" value="PLATELET GLYCOPROTEIN 4"/>
    <property type="match status" value="1"/>
</dbReference>
<comment type="similarity">
    <text evidence="10">Belongs to the CD36 family.</text>
</comment>
<keyword evidence="15 33" id="KW-0812">Transmembrane</keyword>
<evidence type="ECO:0000256" key="1">
    <source>
        <dbReference type="ARBA" id="ARBA00000542"/>
    </source>
</evidence>
<keyword evidence="19" id="KW-0333">Golgi apparatus</keyword>
<evidence type="ECO:0000256" key="30">
    <source>
        <dbReference type="ARBA" id="ARBA00032188"/>
    </source>
</evidence>
<evidence type="ECO:0000256" key="24">
    <source>
        <dbReference type="ARBA" id="ARBA00023170"/>
    </source>
</evidence>
<keyword evidence="23 32" id="KW-1015">Disulfide bond</keyword>
<sequence length="467" mass="51604">MGCRCDTVCGLIVGSVVGALVAVFGAILMPVGDNIIASTVNKEAVLEPGTTAYENFASAGNPFYRQFWLYDVLNAAGVVELGEKPEVKERGPYTYRTRYLPKENITAHENHTVSFLLPAGAIFEPSMSVGPEEDEVTVLNLGVAGAYSSLDHGLLNFLMQSTNSSLFQRRSVKEVLWGYRDPLLLSSLVGVFYPYNGTFDGPYSIFTGKDDISKVSLIDKWNDQSTLSFWDNPYCDMINGTDASSFPPFLDKKEPLFFFSSDICRSVSAVYSGSHDLMGIDVYRYKLPPRTLASPVENPDNMCFCRDELVTRNCTLAGVLDVSSCRGFPVYISLPHFLHGSAHLSQAVHGLSPSEEHHFTYLDVEPTTGFTLRFAKRLQVNMMYGPSTKITALQHVKDYTIFPVVWLNETATVDEETADMFKKELVSRIDLLDNLQIGLMSVGSAMCVLCAVAACVVKRGRKRNIIA</sequence>
<dbReference type="GO" id="GO:0009986">
    <property type="term" value="C:cell surface"/>
    <property type="evidence" value="ECO:0007669"/>
    <property type="project" value="TreeGrafter"/>
</dbReference>
<evidence type="ECO:0000256" key="6">
    <source>
        <dbReference type="ARBA" id="ARBA00004221"/>
    </source>
</evidence>
<evidence type="ECO:0000256" key="17">
    <source>
        <dbReference type="ARBA" id="ARBA00022889"/>
    </source>
</evidence>
<comment type="catalytic activity">
    <reaction evidence="2">
        <text>(9Z)-octadecenoate(out) = (9Z)-octadecenoate(in)</text>
        <dbReference type="Rhea" id="RHEA:33655"/>
        <dbReference type="ChEBI" id="CHEBI:30823"/>
    </reaction>
    <physiologicalReaction direction="left-to-right" evidence="2">
        <dbReference type="Rhea" id="RHEA:33656"/>
    </physiologicalReaction>
</comment>
<keyword evidence="20" id="KW-0445">Lipid transport</keyword>
<evidence type="ECO:0000256" key="32">
    <source>
        <dbReference type="PIRSR" id="PIRSR605428-52"/>
    </source>
</evidence>
<evidence type="ECO:0000256" key="22">
    <source>
        <dbReference type="ARBA" id="ARBA00023139"/>
    </source>
</evidence>
<dbReference type="GO" id="GO:0150094">
    <property type="term" value="P:amyloid-beta clearance by cellular catabolic process"/>
    <property type="evidence" value="ECO:0007669"/>
    <property type="project" value="TreeGrafter"/>
</dbReference>
<dbReference type="GO" id="GO:0006898">
    <property type="term" value="P:receptor-mediated endocytosis"/>
    <property type="evidence" value="ECO:0007669"/>
    <property type="project" value="TreeGrafter"/>
</dbReference>
<keyword evidence="22" id="KW-0564">Palmitate</keyword>
<evidence type="ECO:0000256" key="14">
    <source>
        <dbReference type="ARBA" id="ARBA00022499"/>
    </source>
</evidence>
<evidence type="ECO:0000256" key="28">
    <source>
        <dbReference type="ARBA" id="ARBA00029966"/>
    </source>
</evidence>
<evidence type="ECO:0000256" key="29">
    <source>
        <dbReference type="ARBA" id="ARBA00031821"/>
    </source>
</evidence>
<evidence type="ECO:0000256" key="21">
    <source>
        <dbReference type="ARBA" id="ARBA00023136"/>
    </source>
</evidence>
<evidence type="ECO:0000256" key="10">
    <source>
        <dbReference type="ARBA" id="ARBA00010532"/>
    </source>
</evidence>
<dbReference type="GO" id="GO:0005794">
    <property type="term" value="C:Golgi apparatus"/>
    <property type="evidence" value="ECO:0007669"/>
    <property type="project" value="UniProtKB-SubCell"/>
</dbReference>
<comment type="catalytic activity">
    <reaction evidence="3">
        <text>hexadecanoate(out) = hexadecanoate(in)</text>
        <dbReference type="Rhea" id="RHEA:45256"/>
        <dbReference type="ChEBI" id="CHEBI:7896"/>
    </reaction>
    <physiologicalReaction direction="left-to-right" evidence="3">
        <dbReference type="Rhea" id="RHEA:45257"/>
    </physiologicalReaction>
</comment>
<evidence type="ECO:0000256" key="7">
    <source>
        <dbReference type="ARBA" id="ARBA00004285"/>
    </source>
</evidence>
<dbReference type="PRINTS" id="PR01610">
    <property type="entry name" value="CD36ANTIGEN"/>
</dbReference>
<keyword evidence="14" id="KW-1017">Isopeptide bond</keyword>
<dbReference type="GO" id="GO:0042953">
    <property type="term" value="P:lipoprotein transport"/>
    <property type="evidence" value="ECO:0007669"/>
    <property type="project" value="TreeGrafter"/>
</dbReference>
<gene>
    <name evidence="34" type="ORF">AALO_G00227420</name>
</gene>
<evidence type="ECO:0000256" key="16">
    <source>
        <dbReference type="ARBA" id="ARBA00022843"/>
    </source>
</evidence>
<evidence type="ECO:0000256" key="15">
    <source>
        <dbReference type="ARBA" id="ARBA00022692"/>
    </source>
</evidence>
<dbReference type="PRINTS" id="PR01609">
    <property type="entry name" value="CD36FAMILY"/>
</dbReference>
<dbReference type="Pfam" id="PF01130">
    <property type="entry name" value="CD36"/>
    <property type="match status" value="1"/>
</dbReference>
<evidence type="ECO:0000256" key="33">
    <source>
        <dbReference type="SAM" id="Phobius"/>
    </source>
</evidence>
<accession>A0AAV6FYJ2</accession>
<keyword evidence="12" id="KW-0813">Transport</keyword>
<keyword evidence="24" id="KW-0675">Receptor</keyword>
<evidence type="ECO:0000256" key="2">
    <source>
        <dbReference type="ARBA" id="ARBA00000626"/>
    </source>
</evidence>
<dbReference type="GO" id="GO:0034383">
    <property type="term" value="P:low-density lipoprotein particle clearance"/>
    <property type="evidence" value="ECO:0007669"/>
    <property type="project" value="TreeGrafter"/>
</dbReference>
<evidence type="ECO:0000256" key="11">
    <source>
        <dbReference type="ARBA" id="ARBA00020772"/>
    </source>
</evidence>
<comment type="catalytic activity">
    <reaction evidence="27">
        <text>tetracosanoate(out) = tetracosanoate(in)</text>
        <dbReference type="Rhea" id="RHEA:45260"/>
        <dbReference type="ChEBI" id="CHEBI:31014"/>
    </reaction>
    <physiologicalReaction direction="left-to-right" evidence="27">
        <dbReference type="Rhea" id="RHEA:45261"/>
    </physiologicalReaction>
</comment>
<evidence type="ECO:0000256" key="9">
    <source>
        <dbReference type="ARBA" id="ARBA00004651"/>
    </source>
</evidence>
<dbReference type="GO" id="GO:0005044">
    <property type="term" value="F:scavenger receptor activity"/>
    <property type="evidence" value="ECO:0007669"/>
    <property type="project" value="TreeGrafter"/>
</dbReference>
<dbReference type="AlphaFoldDB" id="A0AAV6FYJ2"/>
<keyword evidence="13" id="KW-1003">Cell membrane</keyword>
<comment type="catalytic activity">
    <reaction evidence="4">
        <text>tetradecanoate(out) = tetradecanoate(in)</text>
        <dbReference type="Rhea" id="RHEA:45252"/>
        <dbReference type="ChEBI" id="CHEBI:30807"/>
    </reaction>
    <physiologicalReaction direction="left-to-right" evidence="4">
        <dbReference type="Rhea" id="RHEA:45253"/>
    </physiologicalReaction>
</comment>
<dbReference type="GO" id="GO:0007155">
    <property type="term" value="P:cell adhesion"/>
    <property type="evidence" value="ECO:0007669"/>
    <property type="project" value="UniProtKB-KW"/>
</dbReference>
<feature type="disulfide bond" evidence="32">
    <location>
        <begin position="305"/>
        <end position="314"/>
    </location>
</feature>
<keyword evidence="26" id="KW-0449">Lipoprotein</keyword>
<keyword evidence="17" id="KW-0130">Cell adhesion</keyword>
<dbReference type="Proteomes" id="UP000823561">
    <property type="component" value="Chromosome 17"/>
</dbReference>
<evidence type="ECO:0000256" key="5">
    <source>
        <dbReference type="ARBA" id="ARBA00001892"/>
    </source>
</evidence>
<dbReference type="GO" id="GO:0005901">
    <property type="term" value="C:caveola"/>
    <property type="evidence" value="ECO:0007669"/>
    <property type="project" value="TreeGrafter"/>
</dbReference>
<dbReference type="GO" id="GO:0005041">
    <property type="term" value="F:low-density lipoprotein particle receptor activity"/>
    <property type="evidence" value="ECO:0007669"/>
    <property type="project" value="TreeGrafter"/>
</dbReference>
<evidence type="ECO:0000256" key="18">
    <source>
        <dbReference type="ARBA" id="ARBA00022989"/>
    </source>
</evidence>
<dbReference type="GO" id="GO:0044539">
    <property type="term" value="P:long-chain fatty acid import into cell"/>
    <property type="evidence" value="ECO:0007669"/>
    <property type="project" value="TreeGrafter"/>
</dbReference>
<keyword evidence="16" id="KW-0832">Ubl conjugation</keyword>
<dbReference type="EMBL" id="JADWDJ010000017">
    <property type="protein sequence ID" value="KAG5267918.1"/>
    <property type="molecule type" value="Genomic_DNA"/>
</dbReference>
<keyword evidence="21 33" id="KW-0472">Membrane</keyword>
<evidence type="ECO:0000256" key="31">
    <source>
        <dbReference type="ARBA" id="ARBA00032780"/>
    </source>
</evidence>
<evidence type="ECO:0000256" key="23">
    <source>
        <dbReference type="ARBA" id="ARBA00023157"/>
    </source>
</evidence>
<protein>
    <recommendedName>
        <fullName evidence="11">Platelet glycoprotein 4</fullName>
    </recommendedName>
    <alternativeName>
        <fullName evidence="31">Glycoprotein IIIb</fullName>
    </alternativeName>
    <alternativeName>
        <fullName evidence="29">PAS IV</fullName>
    </alternativeName>
    <alternativeName>
        <fullName evidence="30">PAS-4</fullName>
    </alternativeName>
    <alternativeName>
        <fullName evidence="28">Platelet glycoprotein IV</fullName>
    </alternativeName>
</protein>
<evidence type="ECO:0000256" key="3">
    <source>
        <dbReference type="ARBA" id="ARBA00000934"/>
    </source>
</evidence>
<comment type="caution">
    <text evidence="34">The sequence shown here is derived from an EMBL/GenBank/DDBJ whole genome shotgun (WGS) entry which is preliminary data.</text>
</comment>
<evidence type="ECO:0000256" key="4">
    <source>
        <dbReference type="ARBA" id="ARBA00000996"/>
    </source>
</evidence>
<evidence type="ECO:0000256" key="19">
    <source>
        <dbReference type="ARBA" id="ARBA00023034"/>
    </source>
</evidence>
<evidence type="ECO:0000256" key="27">
    <source>
        <dbReference type="ARBA" id="ARBA00023949"/>
    </source>
</evidence>